<evidence type="ECO:0000313" key="11">
    <source>
        <dbReference type="Proteomes" id="UP000317839"/>
    </source>
</evidence>
<dbReference type="OrthoDB" id="9807403at2"/>
<dbReference type="NCBIfam" id="TIGR02433">
    <property type="entry name" value="lysidine_TilS_C"/>
    <property type="match status" value="1"/>
</dbReference>
<dbReference type="Gene3D" id="1.20.59.20">
    <property type="match status" value="1"/>
</dbReference>
<keyword evidence="5 8" id="KW-0547">Nucleotide-binding</keyword>
<evidence type="ECO:0000256" key="6">
    <source>
        <dbReference type="ARBA" id="ARBA00022840"/>
    </source>
</evidence>
<evidence type="ECO:0000256" key="3">
    <source>
        <dbReference type="ARBA" id="ARBA00022598"/>
    </source>
</evidence>
<keyword evidence="6 8" id="KW-0067">ATP-binding</keyword>
<comment type="catalytic activity">
    <reaction evidence="7 8">
        <text>cytidine(34) in tRNA(Ile2) + L-lysine + ATP = lysidine(34) in tRNA(Ile2) + AMP + diphosphate + H(+)</text>
        <dbReference type="Rhea" id="RHEA:43744"/>
        <dbReference type="Rhea" id="RHEA-COMP:10625"/>
        <dbReference type="Rhea" id="RHEA-COMP:10670"/>
        <dbReference type="ChEBI" id="CHEBI:15378"/>
        <dbReference type="ChEBI" id="CHEBI:30616"/>
        <dbReference type="ChEBI" id="CHEBI:32551"/>
        <dbReference type="ChEBI" id="CHEBI:33019"/>
        <dbReference type="ChEBI" id="CHEBI:82748"/>
        <dbReference type="ChEBI" id="CHEBI:83665"/>
        <dbReference type="ChEBI" id="CHEBI:456215"/>
        <dbReference type="EC" id="6.3.4.19"/>
    </reaction>
</comment>
<reference evidence="10 11" key="1">
    <citation type="submission" date="2019-06" db="EMBL/GenBank/DDBJ databases">
        <title>Draft genome of Aliikangiella marina GYP-15.</title>
        <authorList>
            <person name="Wang G."/>
        </authorList>
    </citation>
    <scope>NUCLEOTIDE SEQUENCE [LARGE SCALE GENOMIC DNA]</scope>
    <source>
        <strain evidence="10 11">GYP-15</strain>
    </source>
</reference>
<dbReference type="Proteomes" id="UP000317839">
    <property type="component" value="Unassembled WGS sequence"/>
</dbReference>
<dbReference type="InterPro" id="IPR012796">
    <property type="entry name" value="Lysidine-tRNA-synth_C"/>
</dbReference>
<comment type="subcellular location">
    <subcellularLocation>
        <location evidence="1 8">Cytoplasm</location>
    </subcellularLocation>
</comment>
<proteinExistence type="inferred from homology"/>
<comment type="caution">
    <text evidence="10">The sequence shown here is derived from an EMBL/GenBank/DDBJ whole genome shotgun (WGS) entry which is preliminary data.</text>
</comment>
<dbReference type="InterPro" id="IPR012094">
    <property type="entry name" value="tRNA_Ile_lys_synt"/>
</dbReference>
<dbReference type="GO" id="GO:0005737">
    <property type="term" value="C:cytoplasm"/>
    <property type="evidence" value="ECO:0007669"/>
    <property type="project" value="UniProtKB-SubCell"/>
</dbReference>
<gene>
    <name evidence="8 10" type="primary">tilS</name>
    <name evidence="10" type="ORF">FLL45_00520</name>
</gene>
<dbReference type="SUPFAM" id="SSF52402">
    <property type="entry name" value="Adenine nucleotide alpha hydrolases-like"/>
    <property type="match status" value="1"/>
</dbReference>
<dbReference type="PANTHER" id="PTHR43033">
    <property type="entry name" value="TRNA(ILE)-LYSIDINE SYNTHASE-RELATED"/>
    <property type="match status" value="1"/>
</dbReference>
<dbReference type="SUPFAM" id="SSF56037">
    <property type="entry name" value="PheT/TilS domain"/>
    <property type="match status" value="1"/>
</dbReference>
<dbReference type="PANTHER" id="PTHR43033:SF1">
    <property type="entry name" value="TRNA(ILE)-LYSIDINE SYNTHASE-RELATED"/>
    <property type="match status" value="1"/>
</dbReference>
<dbReference type="EC" id="6.3.4.19" evidence="8"/>
<evidence type="ECO:0000256" key="4">
    <source>
        <dbReference type="ARBA" id="ARBA00022694"/>
    </source>
</evidence>
<dbReference type="GO" id="GO:0006400">
    <property type="term" value="P:tRNA modification"/>
    <property type="evidence" value="ECO:0007669"/>
    <property type="project" value="UniProtKB-UniRule"/>
</dbReference>
<accession>A0A545TGX0</accession>
<feature type="domain" description="Lysidine-tRNA(Ile) synthetase C-terminal" evidence="9">
    <location>
        <begin position="380"/>
        <end position="453"/>
    </location>
</feature>
<dbReference type="AlphaFoldDB" id="A0A545TGX0"/>
<dbReference type="RefSeq" id="WP_142887842.1">
    <property type="nucleotide sequence ID" value="NZ_VIKR01000001.1"/>
</dbReference>
<dbReference type="InterPro" id="IPR011063">
    <property type="entry name" value="TilS/TtcA_N"/>
</dbReference>
<dbReference type="SMART" id="SM00977">
    <property type="entry name" value="TilS_C"/>
    <property type="match status" value="1"/>
</dbReference>
<evidence type="ECO:0000256" key="1">
    <source>
        <dbReference type="ARBA" id="ARBA00004496"/>
    </source>
</evidence>
<feature type="binding site" evidence="8">
    <location>
        <begin position="33"/>
        <end position="38"/>
    </location>
    <ligand>
        <name>ATP</name>
        <dbReference type="ChEBI" id="CHEBI:30616"/>
    </ligand>
</feature>
<comment type="function">
    <text evidence="8">Ligates lysine onto the cytidine present at position 34 of the AUA codon-specific tRNA(Ile) that contains the anticodon CAU, in an ATP-dependent manner. Cytidine is converted to lysidine, thus changing the amino acid specificity of the tRNA from methionine to isoleucine.</text>
</comment>
<dbReference type="NCBIfam" id="TIGR02432">
    <property type="entry name" value="lysidine_TilS_N"/>
    <property type="match status" value="1"/>
</dbReference>
<dbReference type="Pfam" id="PF11734">
    <property type="entry name" value="TilS_C"/>
    <property type="match status" value="1"/>
</dbReference>
<organism evidence="10 11">
    <name type="scientific">Aliikangiella marina</name>
    <dbReference type="NCBI Taxonomy" id="1712262"/>
    <lineage>
        <taxon>Bacteria</taxon>
        <taxon>Pseudomonadati</taxon>
        <taxon>Pseudomonadota</taxon>
        <taxon>Gammaproteobacteria</taxon>
        <taxon>Oceanospirillales</taxon>
        <taxon>Pleioneaceae</taxon>
        <taxon>Aliikangiella</taxon>
    </lineage>
</organism>
<sequence length="458" mass="51859">MNSSERNLSATETLVLEELRAFNATKHITVALSGGMDSKVLLNICWRLRELGFVSHVSALHVDHGLQPHSQDWRMQCLQDCEFYRIPFSYETLNLAPQASANVEALARDARYQVFESYLNTANSEPTGDSHYLLLAHHEDDQAETLLFRLIRGCGIAGAAAMPVQRKLGDGFLLRPLLKVTKRQIEEYAIANHLQWIEDPSNNSEAFSRNYLRHQVMTKLTAKWPSVAHSFARFASVAREQNELLKALAEEDSQLVLTPHGELLVEHLLKLSRVRQRNLLHQWGASHLAFAPTNNEVNQVIKQLPAALEGAQINIDFSSGRIRSYLGRLVLTQKHEPSNDFDSQQWLDFKVPLRLANGIELFASVQSAPGLRLPKVHEVVSVGARKGGERVCPDYRTKTTSLKKVYQELAVPPWQREWLPIVFYNDQIVAVPGVFVEKRYLCSDSEKALDIRLRKATD</sequence>
<evidence type="ECO:0000256" key="2">
    <source>
        <dbReference type="ARBA" id="ARBA00022490"/>
    </source>
</evidence>
<keyword evidence="4 8" id="KW-0819">tRNA processing</keyword>
<dbReference type="EMBL" id="VIKR01000001">
    <property type="protein sequence ID" value="TQV76482.1"/>
    <property type="molecule type" value="Genomic_DNA"/>
</dbReference>
<comment type="similarity">
    <text evidence="8">Belongs to the tRNA(Ile)-lysidine synthase family.</text>
</comment>
<dbReference type="SUPFAM" id="SSF82829">
    <property type="entry name" value="MesJ substrate recognition domain-like"/>
    <property type="match status" value="1"/>
</dbReference>
<keyword evidence="2 8" id="KW-0963">Cytoplasm</keyword>
<dbReference type="InterPro" id="IPR012795">
    <property type="entry name" value="tRNA_Ile_lys_synt_N"/>
</dbReference>
<evidence type="ECO:0000256" key="8">
    <source>
        <dbReference type="HAMAP-Rule" id="MF_01161"/>
    </source>
</evidence>
<comment type="domain">
    <text evidence="8">The N-terminal region contains the highly conserved SGGXDS motif, predicted to be a P-loop motif involved in ATP binding.</text>
</comment>
<dbReference type="GO" id="GO:0005524">
    <property type="term" value="F:ATP binding"/>
    <property type="evidence" value="ECO:0007669"/>
    <property type="project" value="UniProtKB-UniRule"/>
</dbReference>
<keyword evidence="11" id="KW-1185">Reference proteome</keyword>
<dbReference type="HAMAP" id="MF_01161">
    <property type="entry name" value="tRNA_Ile_lys_synt"/>
    <property type="match status" value="1"/>
</dbReference>
<dbReference type="InterPro" id="IPR015262">
    <property type="entry name" value="tRNA_Ile_lys_synt_subst-bd"/>
</dbReference>
<evidence type="ECO:0000256" key="5">
    <source>
        <dbReference type="ARBA" id="ARBA00022741"/>
    </source>
</evidence>
<protein>
    <recommendedName>
        <fullName evidence="8">tRNA(Ile)-lysidine synthase</fullName>
        <ecNumber evidence="8">6.3.4.19</ecNumber>
    </recommendedName>
    <alternativeName>
        <fullName evidence="8">tRNA(Ile)-2-lysyl-cytidine synthase</fullName>
    </alternativeName>
    <alternativeName>
        <fullName evidence="8">tRNA(Ile)-lysidine synthetase</fullName>
    </alternativeName>
</protein>
<evidence type="ECO:0000256" key="7">
    <source>
        <dbReference type="ARBA" id="ARBA00048539"/>
    </source>
</evidence>
<dbReference type="InterPro" id="IPR014729">
    <property type="entry name" value="Rossmann-like_a/b/a_fold"/>
</dbReference>
<keyword evidence="3 8" id="KW-0436">Ligase</keyword>
<dbReference type="GO" id="GO:0032267">
    <property type="term" value="F:tRNA(Ile)-lysidine synthase activity"/>
    <property type="evidence" value="ECO:0007669"/>
    <property type="project" value="UniProtKB-EC"/>
</dbReference>
<dbReference type="Gene3D" id="3.40.50.620">
    <property type="entry name" value="HUPs"/>
    <property type="match status" value="1"/>
</dbReference>
<evidence type="ECO:0000313" key="10">
    <source>
        <dbReference type="EMBL" id="TQV76482.1"/>
    </source>
</evidence>
<name>A0A545TGX0_9GAMM</name>
<dbReference type="Pfam" id="PF01171">
    <property type="entry name" value="ATP_bind_3"/>
    <property type="match status" value="1"/>
</dbReference>
<evidence type="ECO:0000259" key="9">
    <source>
        <dbReference type="SMART" id="SM00977"/>
    </source>
</evidence>
<dbReference type="CDD" id="cd01992">
    <property type="entry name" value="TilS_N"/>
    <property type="match status" value="1"/>
</dbReference>
<dbReference type="Pfam" id="PF09179">
    <property type="entry name" value="TilS"/>
    <property type="match status" value="1"/>
</dbReference>